<evidence type="ECO:0000313" key="6">
    <source>
        <dbReference type="Proteomes" id="UP000744555"/>
    </source>
</evidence>
<evidence type="ECO:0000259" key="4">
    <source>
        <dbReference type="PROSITE" id="PS50987"/>
    </source>
</evidence>
<evidence type="ECO:0000313" key="5">
    <source>
        <dbReference type="EMBL" id="MBC9250687.1"/>
    </source>
</evidence>
<dbReference type="InterPro" id="IPR051011">
    <property type="entry name" value="Metal_resp_trans_reg"/>
</dbReference>
<dbReference type="SMART" id="SM00418">
    <property type="entry name" value="HTH_ARSR"/>
    <property type="match status" value="1"/>
</dbReference>
<dbReference type="Gene3D" id="1.10.10.10">
    <property type="entry name" value="Winged helix-like DNA-binding domain superfamily/Winged helix DNA-binding domain"/>
    <property type="match status" value="1"/>
</dbReference>
<dbReference type="InterPro" id="IPR036390">
    <property type="entry name" value="WH_DNA-bd_sf"/>
</dbReference>
<sequence length="116" mass="12715">MNSSTTLRTQAIEAAIDSLDSAFFKALCEPPRVAVLKRVMQLGRADVTEIAAELPQERSVVSRHLQVLLEAGIVRSAKLGRQVFYEVDGPAIIKRLEDILQHTKAIAPFCCLGSQP</sequence>
<name>A0ABR7S0Y8_AQUAC</name>
<dbReference type="PROSITE" id="PS50987">
    <property type="entry name" value="HTH_ARSR_2"/>
    <property type="match status" value="1"/>
</dbReference>
<dbReference type="Proteomes" id="UP000744555">
    <property type="component" value="Unassembled WGS sequence"/>
</dbReference>
<dbReference type="InterPro" id="IPR001845">
    <property type="entry name" value="HTH_ArsR_DNA-bd_dom"/>
</dbReference>
<evidence type="ECO:0000256" key="1">
    <source>
        <dbReference type="ARBA" id="ARBA00023015"/>
    </source>
</evidence>
<protein>
    <submittedName>
        <fullName evidence="5">Transcriptional regulator</fullName>
    </submittedName>
</protein>
<dbReference type="CDD" id="cd00090">
    <property type="entry name" value="HTH_ARSR"/>
    <property type="match status" value="1"/>
</dbReference>
<dbReference type="Pfam" id="PF01022">
    <property type="entry name" value="HTH_5"/>
    <property type="match status" value="1"/>
</dbReference>
<keyword evidence="1" id="KW-0805">Transcription regulation</keyword>
<dbReference type="PRINTS" id="PR00778">
    <property type="entry name" value="HTHARSR"/>
</dbReference>
<organism evidence="5 6">
    <name type="scientific">Aquipseudomonas alcaligenes</name>
    <name type="common">Pseudomonas alcaligenes</name>
    <dbReference type="NCBI Taxonomy" id="43263"/>
    <lineage>
        <taxon>Bacteria</taxon>
        <taxon>Pseudomonadati</taxon>
        <taxon>Pseudomonadota</taxon>
        <taxon>Gammaproteobacteria</taxon>
        <taxon>Pseudomonadales</taxon>
        <taxon>Pseudomonadaceae</taxon>
        <taxon>Aquipseudomonas</taxon>
    </lineage>
</organism>
<proteinExistence type="predicted"/>
<dbReference type="InterPro" id="IPR011991">
    <property type="entry name" value="ArsR-like_HTH"/>
</dbReference>
<accession>A0ABR7S0Y8</accession>
<dbReference type="PANTHER" id="PTHR43132:SF6">
    <property type="entry name" value="HTH-TYPE TRANSCRIPTIONAL REPRESSOR CZRA"/>
    <property type="match status" value="1"/>
</dbReference>
<keyword evidence="6" id="KW-1185">Reference proteome</keyword>
<dbReference type="NCBIfam" id="NF033788">
    <property type="entry name" value="HTH_metalloreg"/>
    <property type="match status" value="1"/>
</dbReference>
<keyword evidence="3" id="KW-0804">Transcription</keyword>
<gene>
    <name evidence="5" type="ORF">A9179_10405</name>
</gene>
<keyword evidence="2" id="KW-0238">DNA-binding</keyword>
<reference evidence="5 6" key="1">
    <citation type="submission" date="2016-06" db="EMBL/GenBank/DDBJ databases">
        <authorList>
            <person name="Ramos C."/>
            <person name="Pintado A."/>
            <person name="Crespo-Gomez J.I."/>
        </authorList>
    </citation>
    <scope>NUCLEOTIDE SEQUENCE [LARGE SCALE GENOMIC DNA]</scope>
    <source>
        <strain evidence="5 6">AVO110</strain>
    </source>
</reference>
<evidence type="ECO:0000256" key="3">
    <source>
        <dbReference type="ARBA" id="ARBA00023163"/>
    </source>
</evidence>
<dbReference type="RefSeq" id="WP_187805768.1">
    <property type="nucleotide sequence ID" value="NZ_LZEU01000001.1"/>
</dbReference>
<comment type="caution">
    <text evidence="5">The sequence shown here is derived from an EMBL/GenBank/DDBJ whole genome shotgun (WGS) entry which is preliminary data.</text>
</comment>
<evidence type="ECO:0000256" key="2">
    <source>
        <dbReference type="ARBA" id="ARBA00023125"/>
    </source>
</evidence>
<dbReference type="InterPro" id="IPR036388">
    <property type="entry name" value="WH-like_DNA-bd_sf"/>
</dbReference>
<feature type="domain" description="HTH arsR-type" evidence="4">
    <location>
        <begin position="12"/>
        <end position="107"/>
    </location>
</feature>
<dbReference type="SUPFAM" id="SSF46785">
    <property type="entry name" value="Winged helix' DNA-binding domain"/>
    <property type="match status" value="1"/>
</dbReference>
<dbReference type="PANTHER" id="PTHR43132">
    <property type="entry name" value="ARSENICAL RESISTANCE OPERON REPRESSOR ARSR-RELATED"/>
    <property type="match status" value="1"/>
</dbReference>
<dbReference type="EMBL" id="LZEU01000001">
    <property type="protein sequence ID" value="MBC9250687.1"/>
    <property type="molecule type" value="Genomic_DNA"/>
</dbReference>